<feature type="binding site" evidence="9">
    <location>
        <position position="54"/>
    </location>
    <ligand>
        <name>[4Fe-4S] cluster</name>
        <dbReference type="ChEBI" id="CHEBI:49883"/>
        <label>1</label>
    </ligand>
</feature>
<dbReference type="GO" id="GO:0102521">
    <property type="term" value="F:tRNA-4-demethylwyosine synthase activity"/>
    <property type="evidence" value="ECO:0007669"/>
    <property type="project" value="UniProtKB-EC"/>
</dbReference>
<keyword evidence="2 9" id="KW-0949">S-adenosyl-L-methionine</keyword>
<dbReference type="Proteomes" id="UP000002593">
    <property type="component" value="Chromosome"/>
</dbReference>
<evidence type="ECO:0000256" key="10">
    <source>
        <dbReference type="SAM" id="Coils"/>
    </source>
</evidence>
<dbReference type="SUPFAM" id="SSF102114">
    <property type="entry name" value="Radical SAM enzymes"/>
    <property type="match status" value="1"/>
</dbReference>
<dbReference type="HOGENOM" id="CLU_007952_3_0_2"/>
<keyword evidence="13" id="KW-1185">Reference proteome</keyword>
<reference evidence="12 13" key="1">
    <citation type="journal article" date="2007" name="Archaea">
        <title>The genome of Hyperthermus butylicus: a sulfur-reducing, peptide fermenting, neutrophilic Crenarchaeote growing up to 108 degrees C.</title>
        <authorList>
            <person name="Brugger K."/>
            <person name="Chen L."/>
            <person name="Stark M."/>
            <person name="Zibat A."/>
            <person name="Redder P."/>
            <person name="Ruepp A."/>
            <person name="Awayez M."/>
            <person name="She Q."/>
            <person name="Garrett R.A."/>
            <person name="Klenk H.P."/>
        </authorList>
    </citation>
    <scope>NUCLEOTIDE SEQUENCE [LARGE SCALE GENOMIC DNA]</scope>
    <source>
        <strain evidence="13">DSM 5456 / JCM 9403 / PLM1-5</strain>
    </source>
</reference>
<keyword evidence="3 9" id="KW-0819">tRNA processing</keyword>
<dbReference type="SFLD" id="SFLDF00284">
    <property type="entry name" value="tRNA_wybutosine-synthesizing"/>
    <property type="match status" value="1"/>
</dbReference>
<keyword evidence="7 9" id="KW-0456">Lyase</keyword>
<comment type="subcellular location">
    <subcellularLocation>
        <location evidence="9">Cytoplasm</location>
    </subcellularLocation>
</comment>
<dbReference type="GO" id="GO:0008033">
    <property type="term" value="P:tRNA processing"/>
    <property type="evidence" value="ECO:0007669"/>
    <property type="project" value="UniProtKB-UniRule"/>
</dbReference>
<feature type="binding site" evidence="9">
    <location>
        <position position="94"/>
    </location>
    <ligand>
        <name>[4Fe-4S] cluster</name>
        <dbReference type="ChEBI" id="CHEBI:49883"/>
        <label>2</label>
        <note>4Fe-4S-S-AdoMet</note>
    </ligand>
</feature>
<feature type="binding site" evidence="9">
    <location>
        <position position="97"/>
    </location>
    <ligand>
        <name>[4Fe-4S] cluster</name>
        <dbReference type="ChEBI" id="CHEBI:49883"/>
        <label>2</label>
        <note>4Fe-4S-S-AdoMet</note>
    </ligand>
</feature>
<dbReference type="SFLD" id="SFLDG01071">
    <property type="entry name" value="tRNA_wybutosine-synthesizing"/>
    <property type="match status" value="1"/>
</dbReference>
<evidence type="ECO:0000256" key="7">
    <source>
        <dbReference type="ARBA" id="ARBA00023239"/>
    </source>
</evidence>
<dbReference type="PANTHER" id="PTHR13930:SF0">
    <property type="entry name" value="S-ADENOSYL-L-METHIONINE-DEPENDENT TRNA 4-DEMETHYLWYOSINE SYNTHASE TYW1-RELATED"/>
    <property type="match status" value="1"/>
</dbReference>
<organism evidence="12 13">
    <name type="scientific">Hyperthermus butylicus (strain DSM 5456 / JCM 9403 / PLM1-5)</name>
    <dbReference type="NCBI Taxonomy" id="415426"/>
    <lineage>
        <taxon>Archaea</taxon>
        <taxon>Thermoproteota</taxon>
        <taxon>Thermoprotei</taxon>
        <taxon>Desulfurococcales</taxon>
        <taxon>Pyrodictiaceae</taxon>
        <taxon>Hyperthermus</taxon>
    </lineage>
</organism>
<dbReference type="GO" id="GO:0051539">
    <property type="term" value="F:4 iron, 4 sulfur cluster binding"/>
    <property type="evidence" value="ECO:0007669"/>
    <property type="project" value="UniProtKB-UniRule"/>
</dbReference>
<dbReference type="InterPro" id="IPR058240">
    <property type="entry name" value="rSAM_sf"/>
</dbReference>
<feature type="binding site" evidence="9">
    <location>
        <position position="67"/>
    </location>
    <ligand>
        <name>[4Fe-4S] cluster</name>
        <dbReference type="ChEBI" id="CHEBI:49883"/>
        <label>1</label>
    </ligand>
</feature>
<name>A2BLU6_HYPBU</name>
<comment type="function">
    <text evidence="9">Component of the wyosine derivatives biosynthesis pathway that catalyzes the condensation of N-methylguanine with 2 carbon atoms from pyruvate to form the tricyclic 4-demethylwyosine (imG-14) on guanosine-37 of tRNA(Phe).</text>
</comment>
<accession>A2BLU6</accession>
<dbReference type="Pfam" id="PF08608">
    <property type="entry name" value="Wyosine_form"/>
    <property type="match status" value="1"/>
</dbReference>
<sequence length="386" mass="45678">MSSSTLAEFRPRTVRGKRWKYRIEDFPEPYRTLYRILQKQGYIIIGRHSVYKKCHWTHAALVEERFCYKCRFYGIESHRCIQMSPSALWCWNACMHCWRLRPTDTMRWDDTKIPWVDDPDLIVEGSIEAHREALMGYRGHPRMDERMKKRLEEAMNPAHVAISLTGEPTLYPRLGELIKEYHKRGLTTFLVTRGIRPDVLANLEEEPTQLYVSLEAWDKKSFNYFNKPLVPRGWELTLKTLELLPSFSSMTVIRFTLVKSFNMHDEALKAWAKLVEISQPTYIEFKSYMHVGAARQRLSASDMAKHLEVFMFAKKFADMTGYRIVSQQIESRVVLLSRLDKPVRVGKGCKEGWEREKVRVEQLLELLERKKDIDETEYRMVLEQKI</sequence>
<keyword evidence="9" id="KW-0963">Cytoplasm</keyword>
<evidence type="ECO:0000313" key="13">
    <source>
        <dbReference type="Proteomes" id="UP000002593"/>
    </source>
</evidence>
<feature type="binding site" evidence="9">
    <location>
        <position position="80"/>
    </location>
    <ligand>
        <name>[4Fe-4S] cluster</name>
        <dbReference type="ChEBI" id="CHEBI:49883"/>
        <label>1</label>
    </ligand>
</feature>
<dbReference type="GO" id="GO:0005737">
    <property type="term" value="C:cytoplasm"/>
    <property type="evidence" value="ECO:0007669"/>
    <property type="project" value="UniProtKB-SubCell"/>
</dbReference>
<comment type="subunit">
    <text evidence="9">Monomer.</text>
</comment>
<dbReference type="Pfam" id="PF04055">
    <property type="entry name" value="Radical_SAM"/>
    <property type="match status" value="1"/>
</dbReference>
<evidence type="ECO:0000313" key="12">
    <source>
        <dbReference type="EMBL" id="ABM80957.1"/>
    </source>
</evidence>
<keyword evidence="6 9" id="KW-0411">Iron-sulfur</keyword>
<comment type="catalytic activity">
    <reaction evidence="8 9">
        <text>N(1)-methylguanosine(37) in tRNA(Phe) + pyruvate + S-adenosyl-L-methionine = 4-demethylwyosine(37) in tRNA(Phe) + 5'-deoxyadenosine + L-methionine + CO2 + H2O</text>
        <dbReference type="Rhea" id="RHEA:36347"/>
        <dbReference type="Rhea" id="RHEA-COMP:10164"/>
        <dbReference type="Rhea" id="RHEA-COMP:10165"/>
        <dbReference type="ChEBI" id="CHEBI:15361"/>
        <dbReference type="ChEBI" id="CHEBI:15377"/>
        <dbReference type="ChEBI" id="CHEBI:16526"/>
        <dbReference type="ChEBI" id="CHEBI:17319"/>
        <dbReference type="ChEBI" id="CHEBI:57844"/>
        <dbReference type="ChEBI" id="CHEBI:59789"/>
        <dbReference type="ChEBI" id="CHEBI:64315"/>
        <dbReference type="ChEBI" id="CHEBI:73542"/>
        <dbReference type="EC" id="4.1.3.44"/>
    </reaction>
</comment>
<keyword evidence="1 9" id="KW-0004">4Fe-4S</keyword>
<evidence type="ECO:0000256" key="2">
    <source>
        <dbReference type="ARBA" id="ARBA00022691"/>
    </source>
</evidence>
<dbReference type="GeneID" id="4781823"/>
<dbReference type="InterPro" id="IPR023993">
    <property type="entry name" value="TYW1_archaea"/>
</dbReference>
<dbReference type="EC" id="4.1.3.44" evidence="9"/>
<feature type="binding site" evidence="9">
    <location>
        <position position="90"/>
    </location>
    <ligand>
        <name>[4Fe-4S] cluster</name>
        <dbReference type="ChEBI" id="CHEBI:49883"/>
        <label>2</label>
        <note>4Fe-4S-S-AdoMet</note>
    </ligand>
</feature>
<dbReference type="InterPro" id="IPR007197">
    <property type="entry name" value="rSAM"/>
</dbReference>
<dbReference type="EnsemblBacteria" id="ABM80957">
    <property type="protein sequence ID" value="ABM80957"/>
    <property type="gene ID" value="Hbut_1116"/>
</dbReference>
<dbReference type="InterPro" id="IPR013785">
    <property type="entry name" value="Aldolase_TIM"/>
</dbReference>
<evidence type="ECO:0000256" key="5">
    <source>
        <dbReference type="ARBA" id="ARBA00023004"/>
    </source>
</evidence>
<dbReference type="KEGG" id="hbu:Hbut_1116"/>
<dbReference type="CDD" id="cd01335">
    <property type="entry name" value="Radical_SAM"/>
    <property type="match status" value="1"/>
</dbReference>
<evidence type="ECO:0000256" key="4">
    <source>
        <dbReference type="ARBA" id="ARBA00022723"/>
    </source>
</evidence>
<keyword evidence="5 9" id="KW-0408">Iron</keyword>
<dbReference type="AlphaFoldDB" id="A2BLU6"/>
<dbReference type="InterPro" id="IPR034556">
    <property type="entry name" value="tRNA_wybutosine-synthase"/>
</dbReference>
<gene>
    <name evidence="9" type="primary">taw1</name>
    <name evidence="12" type="ordered locus">Hbut_1116</name>
</gene>
<evidence type="ECO:0000256" key="6">
    <source>
        <dbReference type="ARBA" id="ARBA00023014"/>
    </source>
</evidence>
<dbReference type="PROSITE" id="PS51918">
    <property type="entry name" value="RADICAL_SAM"/>
    <property type="match status" value="1"/>
</dbReference>
<evidence type="ECO:0000259" key="11">
    <source>
        <dbReference type="PROSITE" id="PS51918"/>
    </source>
</evidence>
<evidence type="ECO:0000256" key="8">
    <source>
        <dbReference type="ARBA" id="ARBA00049466"/>
    </source>
</evidence>
<dbReference type="STRING" id="415426.Hbut_1116"/>
<comment type="similarity">
    <text evidence="9">Belongs to the TYW1 family.</text>
</comment>
<dbReference type="GO" id="GO:0046872">
    <property type="term" value="F:metal ion binding"/>
    <property type="evidence" value="ECO:0007669"/>
    <property type="project" value="UniProtKB-KW"/>
</dbReference>
<dbReference type="RefSeq" id="WP_011822275.1">
    <property type="nucleotide sequence ID" value="NC_008818.1"/>
</dbReference>
<dbReference type="EMBL" id="CP000493">
    <property type="protein sequence ID" value="ABM80957.1"/>
    <property type="molecule type" value="Genomic_DNA"/>
</dbReference>
<dbReference type="NCBIfam" id="TIGR03972">
    <property type="entry name" value="rSAM_TYW1"/>
    <property type="match status" value="1"/>
</dbReference>
<dbReference type="SFLD" id="SFLDS00029">
    <property type="entry name" value="Radical_SAM"/>
    <property type="match status" value="1"/>
</dbReference>
<keyword evidence="10" id="KW-0175">Coiled coil</keyword>
<dbReference type="OrthoDB" id="68499at2157"/>
<dbReference type="HAMAP" id="MF_01921">
    <property type="entry name" value="TYW1_archaea"/>
    <property type="match status" value="1"/>
</dbReference>
<feature type="coiled-coil region" evidence="10">
    <location>
        <begin position="350"/>
        <end position="377"/>
    </location>
</feature>
<proteinExistence type="inferred from homology"/>
<evidence type="ECO:0000256" key="1">
    <source>
        <dbReference type="ARBA" id="ARBA00022485"/>
    </source>
</evidence>
<keyword evidence="4 9" id="KW-0479">Metal-binding</keyword>
<dbReference type="eggNOG" id="arCOG04174">
    <property type="taxonomic scope" value="Archaea"/>
</dbReference>
<evidence type="ECO:0000256" key="3">
    <source>
        <dbReference type="ARBA" id="ARBA00022694"/>
    </source>
</evidence>
<dbReference type="Gene3D" id="3.20.20.70">
    <property type="entry name" value="Aldolase class I"/>
    <property type="match status" value="1"/>
</dbReference>
<protein>
    <recommendedName>
        <fullName evidence="9">S-adenosyl-L-methionine-dependent tRNA 4-demethylwyosine synthase</fullName>
        <ecNumber evidence="9">4.1.3.44</ecNumber>
    </recommendedName>
    <alternativeName>
        <fullName evidence="9">tRNA wyosine derivatives biosynthesis protein Taw1</fullName>
    </alternativeName>
</protein>
<dbReference type="InterPro" id="IPR013917">
    <property type="entry name" value="tRNA_wybutosine-synth"/>
</dbReference>
<feature type="domain" description="Radical SAM core" evidence="11">
    <location>
        <begin position="73"/>
        <end position="323"/>
    </location>
</feature>
<comment type="cofactor">
    <cofactor evidence="9">
        <name>[4Fe-4S] cluster</name>
        <dbReference type="ChEBI" id="CHEBI:49883"/>
    </cofactor>
    <text evidence="9">Binds 2 [4Fe-4S] clusters. Binds 1 [4Fe-4S] cluster coordinated with 3 cysteines and an exchangeable S-adenosyl-L-methionine.</text>
</comment>
<dbReference type="PANTHER" id="PTHR13930">
    <property type="entry name" value="S-ADENOSYL-L-METHIONINE-DEPENDENT TRNA 4-DEMETHYLWYOSINE SYNTHASE"/>
    <property type="match status" value="1"/>
</dbReference>
<evidence type="ECO:0000256" key="9">
    <source>
        <dbReference type="HAMAP-Rule" id="MF_01921"/>
    </source>
</evidence>